<evidence type="ECO:0000256" key="4">
    <source>
        <dbReference type="ARBA" id="ARBA00023136"/>
    </source>
</evidence>
<dbReference type="PANTHER" id="PTHR30518:SF2">
    <property type="entry name" value="ENDOLYTIC MUREIN TRANSGLYCOSYLASE"/>
    <property type="match status" value="1"/>
</dbReference>
<evidence type="ECO:0000313" key="8">
    <source>
        <dbReference type="EMBL" id="MFC7334500.1"/>
    </source>
</evidence>
<reference evidence="9" key="1">
    <citation type="journal article" date="2019" name="Int. J. Syst. Evol. Microbiol.">
        <title>The Global Catalogue of Microorganisms (GCM) 10K type strain sequencing project: providing services to taxonomists for standard genome sequencing and annotation.</title>
        <authorList>
            <consortium name="The Broad Institute Genomics Platform"/>
            <consortium name="The Broad Institute Genome Sequencing Center for Infectious Disease"/>
            <person name="Wu L."/>
            <person name="Ma J."/>
        </authorList>
    </citation>
    <scope>NUCLEOTIDE SEQUENCE [LARGE SCALE GENOMIC DNA]</scope>
    <source>
        <strain evidence="9">CGMCC 1.16275</strain>
    </source>
</reference>
<accession>A0ABW2KZT2</accession>
<dbReference type="Proteomes" id="UP001596456">
    <property type="component" value="Unassembled WGS sequence"/>
</dbReference>
<evidence type="ECO:0000256" key="3">
    <source>
        <dbReference type="ARBA" id="ARBA00022989"/>
    </source>
</evidence>
<keyword evidence="3 7" id="KW-1133">Transmembrane helix</keyword>
<evidence type="ECO:0000256" key="6">
    <source>
        <dbReference type="ARBA" id="ARBA00023316"/>
    </source>
</evidence>
<keyword evidence="5 7" id="KW-0456">Lyase</keyword>
<comment type="function">
    <text evidence="7">Functions as a peptidoglycan terminase that cleaves nascent peptidoglycan strands endolytically to terminate their elongation.</text>
</comment>
<dbReference type="EC" id="4.2.2.29" evidence="7"/>
<comment type="caution">
    <text evidence="8">The sequence shown here is derived from an EMBL/GenBank/DDBJ whole genome shotgun (WGS) entry which is preliminary data.</text>
</comment>
<sequence length="350" mass="37508">MSVTPDPSEKRRRRVLPAAALLLLLLAVLAAGLLSWVQDRYTGPGPLAADTTLVIPRGSGVQAIAGQLAAAGVVRAEWEVLAAARYRESARRLKAGEYAFPAGISLQGALELLESGRTVVRRLTVPEGLTSAQIVELLRAEPALAGEVADAPAEGTLLPETYHFSWGDDRGDLLRRMQSAMERTLADLWAARAPDLPLETPQQAVILASIVEKETGVAAERAKVAGVFVNRLRSGMRLQSDPTVIYGLTGGKGVLDRLLTRADWQHDSAYNTYVIDGLPPGPIANPGRESLAAALNPARHGFVYFVADGSGGHAFAETLEQHNRNVAAWRRIRQERGDQGDGPAETAPQK</sequence>
<keyword evidence="9" id="KW-1185">Reference proteome</keyword>
<evidence type="ECO:0000256" key="2">
    <source>
        <dbReference type="ARBA" id="ARBA00022692"/>
    </source>
</evidence>
<dbReference type="PANTHER" id="PTHR30518">
    <property type="entry name" value="ENDOLYTIC MUREIN TRANSGLYCOSYLASE"/>
    <property type="match status" value="1"/>
</dbReference>
<keyword evidence="4 7" id="KW-0472">Membrane</keyword>
<keyword evidence="6 7" id="KW-0961">Cell wall biogenesis/degradation</keyword>
<dbReference type="InterPro" id="IPR003770">
    <property type="entry name" value="MLTG-like"/>
</dbReference>
<proteinExistence type="inferred from homology"/>
<dbReference type="RefSeq" id="WP_377360055.1">
    <property type="nucleotide sequence ID" value="NZ_JBHTCM010000016.1"/>
</dbReference>
<dbReference type="Gene3D" id="3.30.160.60">
    <property type="entry name" value="Classic Zinc Finger"/>
    <property type="match status" value="1"/>
</dbReference>
<dbReference type="NCBIfam" id="TIGR00247">
    <property type="entry name" value="endolytic transglycosylase MltG"/>
    <property type="match status" value="1"/>
</dbReference>
<keyword evidence="2 7" id="KW-0812">Transmembrane</keyword>
<dbReference type="EMBL" id="JBHTCM010000016">
    <property type="protein sequence ID" value="MFC7334500.1"/>
    <property type="molecule type" value="Genomic_DNA"/>
</dbReference>
<dbReference type="Gene3D" id="3.30.1490.480">
    <property type="entry name" value="Endolytic murein transglycosylase"/>
    <property type="match status" value="1"/>
</dbReference>
<feature type="site" description="Important for catalytic activity" evidence="7">
    <location>
        <position position="214"/>
    </location>
</feature>
<comment type="similarity">
    <text evidence="7">Belongs to the transglycosylase MltG family.</text>
</comment>
<gene>
    <name evidence="7 8" type="primary">mltG</name>
    <name evidence="8" type="ORF">ACFQPS_15130</name>
</gene>
<comment type="catalytic activity">
    <reaction evidence="7">
        <text>a peptidoglycan chain = a peptidoglycan chain with N-acetyl-1,6-anhydromuramyl-[peptide] at the reducing end + a peptidoglycan chain with N-acetylglucosamine at the non-reducing end.</text>
        <dbReference type="EC" id="4.2.2.29"/>
    </reaction>
</comment>
<evidence type="ECO:0000256" key="7">
    <source>
        <dbReference type="HAMAP-Rule" id="MF_02065"/>
    </source>
</evidence>
<dbReference type="HAMAP" id="MF_02065">
    <property type="entry name" value="MltG"/>
    <property type="match status" value="1"/>
</dbReference>
<dbReference type="CDD" id="cd08010">
    <property type="entry name" value="MltG_like"/>
    <property type="match status" value="1"/>
</dbReference>
<dbReference type="Pfam" id="PF02618">
    <property type="entry name" value="YceG"/>
    <property type="match status" value="1"/>
</dbReference>
<keyword evidence="1 7" id="KW-1003">Cell membrane</keyword>
<evidence type="ECO:0000256" key="1">
    <source>
        <dbReference type="ARBA" id="ARBA00022475"/>
    </source>
</evidence>
<organism evidence="8 9">
    <name type="scientific">Rhodocista pekingensis</name>
    <dbReference type="NCBI Taxonomy" id="201185"/>
    <lineage>
        <taxon>Bacteria</taxon>
        <taxon>Pseudomonadati</taxon>
        <taxon>Pseudomonadota</taxon>
        <taxon>Alphaproteobacteria</taxon>
        <taxon>Rhodospirillales</taxon>
        <taxon>Azospirillaceae</taxon>
        <taxon>Rhodocista</taxon>
    </lineage>
</organism>
<protein>
    <recommendedName>
        <fullName evidence="7">Endolytic murein transglycosylase</fullName>
        <ecNumber evidence="7">4.2.2.29</ecNumber>
    </recommendedName>
    <alternativeName>
        <fullName evidence="7">Peptidoglycan lytic transglycosylase</fullName>
    </alternativeName>
    <alternativeName>
        <fullName evidence="7">Peptidoglycan polymerization terminase</fullName>
    </alternativeName>
</protein>
<name>A0ABW2KZT2_9PROT</name>
<evidence type="ECO:0000313" key="9">
    <source>
        <dbReference type="Proteomes" id="UP001596456"/>
    </source>
</evidence>
<evidence type="ECO:0000256" key="5">
    <source>
        <dbReference type="ARBA" id="ARBA00023239"/>
    </source>
</evidence>
<keyword evidence="7" id="KW-0997">Cell inner membrane</keyword>